<dbReference type="OrthoDB" id="428577at2759"/>
<dbReference type="InterPro" id="IPR001680">
    <property type="entry name" value="WD40_rpt"/>
</dbReference>
<dbReference type="PANTHER" id="PTHR44129">
    <property type="entry name" value="WD REPEAT-CONTAINING PROTEIN POP1"/>
    <property type="match status" value="1"/>
</dbReference>
<feature type="region of interest" description="Disordered" evidence="4">
    <location>
        <begin position="381"/>
        <end position="441"/>
    </location>
</feature>
<sequence length="1074" mass="118518">MSWYPASPAPTPGPARPVVSATAVAQLKKDLGLLNGKCGSSSTKPWPCKWDSPAAAPGPNKTKVDGELLPALVGLTRASPNLRQKLKELAETWHCDLHYDKDIRVGPRVELWLASFPSGNTTMAAVAPPASAGGNSKAPSYEPVLVPAQGDGTVRIWRADTGKCVQELKGHDDSVTSVAFSHDSKLVASASDDKTVKIWDTATDSCVKTRGALTGLQSALPSNDVDVRSEISDISDVSTVFSHLTHSTEQSSVSTVGNDPLQAAAKTLAYHLSRDPVLQTLYLQAVQEFGTVRFSANHDKLLKIFMKELQGIATDQMLEQAVRFLGKKQSRTLVTAHILRLIPSESNPLQENRETFRRFLDQQEDRDYSLNLLLLSQQLGTSKTKEGPEPHILAHDGDNMRMDNSKQAVEESEDSDDDDDDERNEEEKEGGNQDSQPGKFRQLETVVKFVTTGSPFETFKSNFACFTNPPTTISAALGMRNFQALKRLLRKRFDSIAEGEYAWLRELEDLGHTRDEIAQLLFEEASDSPWIFFTPTSEPVAESEVQPQHHLPGCVHELSLFRHHADQPAASFAQASEAVDLAPVMVEIQRLCGLAGITPSTRDLENWNGSVTFKEDNAVALVSYTHPDTHRVIARVINALELFCTALGRAQSANLCCESFTILRQPPSLAREQHGDNSLIEVCRVYFTLAVEMLGEIRPFSADRDIQNFEVPTATKHLKNLFPGTKDPEFLQETDPIAVLHICCLSVQLLCLGFQSYIQSHVGAFHPFFLDTPVKRIQLLGCQTTAGPYPCVEASLKELTCVGEMLQGPVLVFSRFHLQEGTSQVWKHPAPAQFDLLASFKDVIDTWGPGQFVLPIAQSKPSAVRIRGGVIYVSDQDGKNFHWSRDATPDRFCQGELDPAVKIRIGSPVTVNVNCQLNEEKCRTDCSRFLRSLGTCSPAWVLEQMEIGIQAGMHMLFQVNAGYRLSPGRPLKQSRLENQPKEEILSFLEERWGVQVSLCSGIARRVSLREMVADLLPVFTDGLTAGDDYASWKSLQTDMVFSKPFNKTALASRTGSAALTRRSMTSSWEWSAGS</sequence>
<comment type="caution">
    <text evidence="5">The sequence shown here is derived from an EMBL/GenBank/DDBJ whole genome shotgun (WGS) entry which is preliminary data.</text>
</comment>
<dbReference type="AlphaFoldDB" id="A0A9P9DFI8"/>
<dbReference type="Pfam" id="PF00400">
    <property type="entry name" value="WD40"/>
    <property type="match status" value="1"/>
</dbReference>
<keyword evidence="2" id="KW-0677">Repeat</keyword>
<keyword evidence="6" id="KW-1185">Reference proteome</keyword>
<dbReference type="Gene3D" id="2.130.10.10">
    <property type="entry name" value="YVTN repeat-like/Quinoprotein amine dehydrogenase"/>
    <property type="match status" value="1"/>
</dbReference>
<gene>
    <name evidence="5" type="ORF">B0J13DRAFT_198848</name>
</gene>
<reference evidence="5" key="1">
    <citation type="journal article" date="2021" name="Nat. Commun.">
        <title>Genetic determinants of endophytism in the Arabidopsis root mycobiome.</title>
        <authorList>
            <person name="Mesny F."/>
            <person name="Miyauchi S."/>
            <person name="Thiergart T."/>
            <person name="Pickel B."/>
            <person name="Atanasova L."/>
            <person name="Karlsson M."/>
            <person name="Huettel B."/>
            <person name="Barry K.W."/>
            <person name="Haridas S."/>
            <person name="Chen C."/>
            <person name="Bauer D."/>
            <person name="Andreopoulos W."/>
            <person name="Pangilinan J."/>
            <person name="LaButti K."/>
            <person name="Riley R."/>
            <person name="Lipzen A."/>
            <person name="Clum A."/>
            <person name="Drula E."/>
            <person name="Henrissat B."/>
            <person name="Kohler A."/>
            <person name="Grigoriev I.V."/>
            <person name="Martin F.M."/>
            <person name="Hacquard S."/>
        </authorList>
    </citation>
    <scope>NUCLEOTIDE SEQUENCE</scope>
    <source>
        <strain evidence="5">MPI-CAGE-AT-0021</strain>
    </source>
</reference>
<feature type="compositionally biased region" description="Acidic residues" evidence="4">
    <location>
        <begin position="410"/>
        <end position="424"/>
    </location>
</feature>
<evidence type="ECO:0000256" key="2">
    <source>
        <dbReference type="ARBA" id="ARBA00022737"/>
    </source>
</evidence>
<feature type="compositionally biased region" description="Basic and acidic residues" evidence="4">
    <location>
        <begin position="383"/>
        <end position="404"/>
    </location>
</feature>
<evidence type="ECO:0000313" key="5">
    <source>
        <dbReference type="EMBL" id="KAH7118224.1"/>
    </source>
</evidence>
<dbReference type="InterPro" id="IPR050349">
    <property type="entry name" value="WD_LIS1/nudF_dynein_reg"/>
</dbReference>
<dbReference type="Proteomes" id="UP000717696">
    <property type="component" value="Unassembled WGS sequence"/>
</dbReference>
<dbReference type="EMBL" id="JAGMUU010000032">
    <property type="protein sequence ID" value="KAH7118224.1"/>
    <property type="molecule type" value="Genomic_DNA"/>
</dbReference>
<dbReference type="SUPFAM" id="SSF50978">
    <property type="entry name" value="WD40 repeat-like"/>
    <property type="match status" value="1"/>
</dbReference>
<protein>
    <submittedName>
        <fullName evidence="5">Uncharacterized protein</fullName>
    </submittedName>
</protein>
<evidence type="ECO:0000256" key="1">
    <source>
        <dbReference type="ARBA" id="ARBA00022574"/>
    </source>
</evidence>
<keyword evidence="1 3" id="KW-0853">WD repeat</keyword>
<accession>A0A9P9DFI8</accession>
<organism evidence="5 6">
    <name type="scientific">Dactylonectria estremocensis</name>
    <dbReference type="NCBI Taxonomy" id="1079267"/>
    <lineage>
        <taxon>Eukaryota</taxon>
        <taxon>Fungi</taxon>
        <taxon>Dikarya</taxon>
        <taxon>Ascomycota</taxon>
        <taxon>Pezizomycotina</taxon>
        <taxon>Sordariomycetes</taxon>
        <taxon>Hypocreomycetidae</taxon>
        <taxon>Hypocreales</taxon>
        <taxon>Nectriaceae</taxon>
        <taxon>Dactylonectria</taxon>
    </lineage>
</organism>
<dbReference type="PROSITE" id="PS50294">
    <property type="entry name" value="WD_REPEATS_REGION"/>
    <property type="match status" value="1"/>
</dbReference>
<dbReference type="InterPro" id="IPR036322">
    <property type="entry name" value="WD40_repeat_dom_sf"/>
</dbReference>
<name>A0A9P9DFI8_9HYPO</name>
<evidence type="ECO:0000256" key="3">
    <source>
        <dbReference type="PROSITE-ProRule" id="PRU00221"/>
    </source>
</evidence>
<evidence type="ECO:0000313" key="6">
    <source>
        <dbReference type="Proteomes" id="UP000717696"/>
    </source>
</evidence>
<dbReference type="SMART" id="SM00320">
    <property type="entry name" value="WD40"/>
    <property type="match status" value="1"/>
</dbReference>
<dbReference type="PROSITE" id="PS50082">
    <property type="entry name" value="WD_REPEATS_2"/>
    <property type="match status" value="1"/>
</dbReference>
<evidence type="ECO:0000256" key="4">
    <source>
        <dbReference type="SAM" id="MobiDB-lite"/>
    </source>
</evidence>
<feature type="repeat" description="WD" evidence="3">
    <location>
        <begin position="168"/>
        <end position="209"/>
    </location>
</feature>
<dbReference type="InterPro" id="IPR015943">
    <property type="entry name" value="WD40/YVTN_repeat-like_dom_sf"/>
</dbReference>
<proteinExistence type="predicted"/>